<evidence type="ECO:0000313" key="2">
    <source>
        <dbReference type="EMBL" id="NLR68069.1"/>
    </source>
</evidence>
<evidence type="ECO:0000313" key="3">
    <source>
        <dbReference type="Proteomes" id="UP000570474"/>
    </source>
</evidence>
<organism evidence="2 3">
    <name type="scientific">Chitinophaga varians</name>
    <dbReference type="NCBI Taxonomy" id="2202339"/>
    <lineage>
        <taxon>Bacteria</taxon>
        <taxon>Pseudomonadati</taxon>
        <taxon>Bacteroidota</taxon>
        <taxon>Chitinophagia</taxon>
        <taxon>Chitinophagales</taxon>
        <taxon>Chitinophagaceae</taxon>
        <taxon>Chitinophaga</taxon>
    </lineage>
</organism>
<feature type="transmembrane region" description="Helical" evidence="1">
    <location>
        <begin position="12"/>
        <end position="33"/>
    </location>
</feature>
<evidence type="ECO:0000256" key="1">
    <source>
        <dbReference type="SAM" id="Phobius"/>
    </source>
</evidence>
<accession>A0A847RM43</accession>
<evidence type="ECO:0008006" key="4">
    <source>
        <dbReference type="Google" id="ProtNLM"/>
    </source>
</evidence>
<comment type="caution">
    <text evidence="2">The sequence shown here is derived from an EMBL/GenBank/DDBJ whole genome shotgun (WGS) entry which is preliminary data.</text>
</comment>
<sequence>MEIPTAQYRRHRVGYSVSAIIGFLAAWQGYYWLATGSALAFFGWLFLIIGIVACVGCTWTAIRHSLVLELNQEGIWYKEHTYDWRSLRSYAIRKEVGEGSLFVYLILFFTDGREPLEIQLDWLENSELIPEQMEVYAKQFGVPFDGIERKEV</sequence>
<proteinExistence type="predicted"/>
<dbReference type="Proteomes" id="UP000570474">
    <property type="component" value="Unassembled WGS sequence"/>
</dbReference>
<protein>
    <recommendedName>
        <fullName evidence="4">DUF5673 domain-containing protein</fullName>
    </recommendedName>
</protein>
<keyword evidence="1" id="KW-0472">Membrane</keyword>
<keyword evidence="1" id="KW-0812">Transmembrane</keyword>
<dbReference type="AlphaFoldDB" id="A0A847RM43"/>
<keyword evidence="1" id="KW-1133">Transmembrane helix</keyword>
<name>A0A847RM43_9BACT</name>
<dbReference type="RefSeq" id="WP_168874007.1">
    <property type="nucleotide sequence ID" value="NZ_JABAIA010000003.1"/>
</dbReference>
<keyword evidence="3" id="KW-1185">Reference proteome</keyword>
<reference evidence="2 3" key="1">
    <citation type="submission" date="2020-04" db="EMBL/GenBank/DDBJ databases">
        <authorList>
            <person name="Yin C."/>
        </authorList>
    </citation>
    <scope>NUCLEOTIDE SEQUENCE [LARGE SCALE GENOMIC DNA]</scope>
    <source>
        <strain evidence="2 3">Ae27</strain>
    </source>
</reference>
<feature type="transmembrane region" description="Helical" evidence="1">
    <location>
        <begin position="39"/>
        <end position="62"/>
    </location>
</feature>
<dbReference type="EMBL" id="JABAIA010000003">
    <property type="protein sequence ID" value="NLR68069.1"/>
    <property type="molecule type" value="Genomic_DNA"/>
</dbReference>
<gene>
    <name evidence="2" type="ORF">HGH92_27435</name>
</gene>